<evidence type="ECO:0000313" key="13">
    <source>
        <dbReference type="EMBL" id="KAL3285613.1"/>
    </source>
</evidence>
<feature type="domain" description="Large ribosomal subunit protein uL11 N-terminal" evidence="12">
    <location>
        <begin position="24"/>
        <end position="81"/>
    </location>
</feature>
<evidence type="ECO:0000259" key="12">
    <source>
        <dbReference type="Pfam" id="PF03946"/>
    </source>
</evidence>
<dbReference type="CDD" id="cd00349">
    <property type="entry name" value="Ribosomal_L11"/>
    <property type="match status" value="1"/>
</dbReference>
<comment type="subcellular location">
    <subcellularLocation>
        <location evidence="1">Mitochondrion</location>
    </subcellularLocation>
</comment>
<dbReference type="InterPro" id="IPR036769">
    <property type="entry name" value="Ribosomal_uL11_C_sf"/>
</dbReference>
<evidence type="ECO:0000256" key="3">
    <source>
        <dbReference type="ARBA" id="ARBA00022946"/>
    </source>
</evidence>
<comment type="similarity">
    <text evidence="2 10">Belongs to the universal ribosomal protein uL11 family.</text>
</comment>
<dbReference type="Pfam" id="PF00298">
    <property type="entry name" value="Ribosomal_L11"/>
    <property type="match status" value="1"/>
</dbReference>
<keyword evidence="14" id="KW-1185">Reference proteome</keyword>
<evidence type="ECO:0000313" key="14">
    <source>
        <dbReference type="Proteomes" id="UP001516400"/>
    </source>
</evidence>
<keyword evidence="4 10" id="KW-0689">Ribosomal protein</keyword>
<dbReference type="FunFam" id="3.30.1550.10:FF:000003">
    <property type="entry name" value="39S ribosomal protein L11, mitochondrial"/>
    <property type="match status" value="1"/>
</dbReference>
<dbReference type="GO" id="GO:0005739">
    <property type="term" value="C:mitochondrion"/>
    <property type="evidence" value="ECO:0007669"/>
    <property type="project" value="UniProtKB-SubCell"/>
</dbReference>
<dbReference type="PANTHER" id="PTHR11661">
    <property type="entry name" value="60S RIBOSOMAL PROTEIN L12"/>
    <property type="match status" value="1"/>
</dbReference>
<feature type="domain" description="Large ribosomal subunit protein uL11 C-terminal" evidence="11">
    <location>
        <begin position="87"/>
        <end position="156"/>
    </location>
</feature>
<evidence type="ECO:0000256" key="8">
    <source>
        <dbReference type="ARBA" id="ARBA00040104"/>
    </source>
</evidence>
<dbReference type="FunFam" id="1.10.10.250:FF:000003">
    <property type="entry name" value="Mitochondrial ribosomal protein L11"/>
    <property type="match status" value="1"/>
</dbReference>
<evidence type="ECO:0000256" key="6">
    <source>
        <dbReference type="ARBA" id="ARBA00023274"/>
    </source>
</evidence>
<dbReference type="HAMAP" id="MF_00736">
    <property type="entry name" value="Ribosomal_uL11"/>
    <property type="match status" value="1"/>
</dbReference>
<dbReference type="InterPro" id="IPR020784">
    <property type="entry name" value="Ribosomal_uL11_N"/>
</dbReference>
<dbReference type="Gene3D" id="3.30.1550.10">
    <property type="entry name" value="Ribosomal protein L11/L12, N-terminal domain"/>
    <property type="match status" value="1"/>
</dbReference>
<dbReference type="Proteomes" id="UP001516400">
    <property type="component" value="Unassembled WGS sequence"/>
</dbReference>
<evidence type="ECO:0000256" key="7">
    <source>
        <dbReference type="ARBA" id="ARBA00038782"/>
    </source>
</evidence>
<dbReference type="GO" id="GO:0005840">
    <property type="term" value="C:ribosome"/>
    <property type="evidence" value="ECO:0007669"/>
    <property type="project" value="UniProtKB-KW"/>
</dbReference>
<dbReference type="EMBL" id="JABFTP020000185">
    <property type="protein sequence ID" value="KAL3285613.1"/>
    <property type="molecule type" value="Genomic_DNA"/>
</dbReference>
<evidence type="ECO:0000256" key="10">
    <source>
        <dbReference type="RuleBase" id="RU003978"/>
    </source>
</evidence>
<dbReference type="AlphaFoldDB" id="A0ABD2P3R6"/>
<keyword evidence="5" id="KW-0496">Mitochondrion</keyword>
<proteinExistence type="inferred from homology"/>
<dbReference type="InterPro" id="IPR036796">
    <property type="entry name" value="Ribosomal_uL11_N_sf"/>
</dbReference>
<organism evidence="13 14">
    <name type="scientific">Cryptolaemus montrouzieri</name>
    <dbReference type="NCBI Taxonomy" id="559131"/>
    <lineage>
        <taxon>Eukaryota</taxon>
        <taxon>Metazoa</taxon>
        <taxon>Ecdysozoa</taxon>
        <taxon>Arthropoda</taxon>
        <taxon>Hexapoda</taxon>
        <taxon>Insecta</taxon>
        <taxon>Pterygota</taxon>
        <taxon>Neoptera</taxon>
        <taxon>Endopterygota</taxon>
        <taxon>Coleoptera</taxon>
        <taxon>Polyphaga</taxon>
        <taxon>Cucujiformia</taxon>
        <taxon>Coccinelloidea</taxon>
        <taxon>Coccinellidae</taxon>
        <taxon>Scymninae</taxon>
        <taxon>Scymnini</taxon>
        <taxon>Cryptolaemus</taxon>
    </lineage>
</organism>
<name>A0ABD2P3R6_9CUCU</name>
<accession>A0ABD2P3R6</accession>
<dbReference type="InterPro" id="IPR000911">
    <property type="entry name" value="Ribosomal_uL11"/>
</dbReference>
<evidence type="ECO:0000259" key="11">
    <source>
        <dbReference type="Pfam" id="PF00298"/>
    </source>
</evidence>
<reference evidence="13 14" key="1">
    <citation type="journal article" date="2021" name="BMC Biol.">
        <title>Horizontally acquired antibacterial genes associated with adaptive radiation of ladybird beetles.</title>
        <authorList>
            <person name="Li H.S."/>
            <person name="Tang X.F."/>
            <person name="Huang Y.H."/>
            <person name="Xu Z.Y."/>
            <person name="Chen M.L."/>
            <person name="Du X.Y."/>
            <person name="Qiu B.Y."/>
            <person name="Chen P.T."/>
            <person name="Zhang W."/>
            <person name="Slipinski A."/>
            <person name="Escalona H.E."/>
            <person name="Waterhouse R.M."/>
            <person name="Zwick A."/>
            <person name="Pang H."/>
        </authorList>
    </citation>
    <scope>NUCLEOTIDE SEQUENCE [LARGE SCALE GENOMIC DNA]</scope>
    <source>
        <strain evidence="13">SYSU2018</strain>
    </source>
</reference>
<dbReference type="GO" id="GO:1990904">
    <property type="term" value="C:ribonucleoprotein complex"/>
    <property type="evidence" value="ECO:0007669"/>
    <property type="project" value="UniProtKB-KW"/>
</dbReference>
<dbReference type="Gene3D" id="1.10.10.250">
    <property type="entry name" value="Ribosomal protein L11, C-terminal domain"/>
    <property type="match status" value="1"/>
</dbReference>
<evidence type="ECO:0000256" key="4">
    <source>
        <dbReference type="ARBA" id="ARBA00022980"/>
    </source>
</evidence>
<sequence length="195" mass="21658">MSKAAARLKSAKKTVDKIRHGHLRTNIPAGLATAGPPLGPMLGQRGINIAAFCKDFNEKTKDIKEGIPLPTRVFMNPDRSYELIIHKPPVVYYLKQAAGIQKAALKGGKEIAGKVTLKHIYEIAKVKQEDPPLQIKTLAEICLMICGIARSCGIEVVRDLDPKEYGQFLEERKLFVEQVQAELQEKKEAKMLRTG</sequence>
<evidence type="ECO:0000256" key="5">
    <source>
        <dbReference type="ARBA" id="ARBA00023128"/>
    </source>
</evidence>
<comment type="subunit">
    <text evidence="7">Component of the mitochondrial ribosome large subunit (39S) which comprises a 16S rRNA and about 50 distinct proteins.</text>
</comment>
<protein>
    <recommendedName>
        <fullName evidence="8">Large ribosomal subunit protein uL11m</fullName>
    </recommendedName>
    <alternativeName>
        <fullName evidence="9">39S ribosomal protein L11, mitochondrial</fullName>
    </alternativeName>
</protein>
<gene>
    <name evidence="13" type="ORF">HHI36_000142</name>
</gene>
<evidence type="ECO:0000256" key="9">
    <source>
        <dbReference type="ARBA" id="ARBA00041455"/>
    </source>
</evidence>
<comment type="caution">
    <text evidence="13">The sequence shown here is derived from an EMBL/GenBank/DDBJ whole genome shotgun (WGS) entry which is preliminary data.</text>
</comment>
<dbReference type="SUPFAM" id="SSF54747">
    <property type="entry name" value="Ribosomal L11/L12e N-terminal domain"/>
    <property type="match status" value="1"/>
</dbReference>
<dbReference type="SMART" id="SM00649">
    <property type="entry name" value="RL11"/>
    <property type="match status" value="1"/>
</dbReference>
<evidence type="ECO:0000256" key="2">
    <source>
        <dbReference type="ARBA" id="ARBA00010537"/>
    </source>
</evidence>
<dbReference type="SUPFAM" id="SSF46906">
    <property type="entry name" value="Ribosomal protein L11, C-terminal domain"/>
    <property type="match status" value="1"/>
</dbReference>
<keyword evidence="3" id="KW-0809">Transit peptide</keyword>
<dbReference type="InterPro" id="IPR020783">
    <property type="entry name" value="Ribosomal_uL11_C"/>
</dbReference>
<keyword evidence="6 10" id="KW-0687">Ribonucleoprotein</keyword>
<dbReference type="Pfam" id="PF03946">
    <property type="entry name" value="Ribosomal_L11_N"/>
    <property type="match status" value="1"/>
</dbReference>
<evidence type="ECO:0000256" key="1">
    <source>
        <dbReference type="ARBA" id="ARBA00004173"/>
    </source>
</evidence>
<dbReference type="PANTHER" id="PTHR11661:SF1">
    <property type="entry name" value="LARGE RIBOSOMAL SUBUNIT PROTEIN UL11M"/>
    <property type="match status" value="1"/>
</dbReference>